<keyword evidence="1" id="KW-0678">Repressor</keyword>
<dbReference type="PRINTS" id="PR00032">
    <property type="entry name" value="HTHARAC"/>
</dbReference>
<evidence type="ECO:0000256" key="5">
    <source>
        <dbReference type="ARBA" id="ARBA00023163"/>
    </source>
</evidence>
<keyword evidence="3" id="KW-0238">DNA-binding</keyword>
<keyword evidence="9" id="KW-1185">Reference proteome</keyword>
<dbReference type="InterPro" id="IPR018062">
    <property type="entry name" value="HTH_AraC-typ_CS"/>
</dbReference>
<evidence type="ECO:0000256" key="4">
    <source>
        <dbReference type="ARBA" id="ARBA00023159"/>
    </source>
</evidence>
<dbReference type="FunFam" id="1.10.10.60:FF:000132">
    <property type="entry name" value="AraC family transcriptional regulator"/>
    <property type="match status" value="1"/>
</dbReference>
<evidence type="ECO:0000256" key="6">
    <source>
        <dbReference type="SAM" id="MobiDB-lite"/>
    </source>
</evidence>
<dbReference type="GO" id="GO:0009893">
    <property type="term" value="P:positive regulation of metabolic process"/>
    <property type="evidence" value="ECO:0007669"/>
    <property type="project" value="UniProtKB-ARBA"/>
</dbReference>
<sequence>MDLSTLKQLPRPIYGQAETLPNLALGYRHSHAWLQFSYASQGVLDVHTDSGRYLAPPQRAVWIPAGIEHRVRCTRQTQIRSLYIDPAALQQPLTETCVVQVSPLLRELVRNFSQMPVEYDQQGHEGRLVQVLLDQLQLAPQVASMLPLPADPRLQQITGQLQQHPDDTTTLAEWAVRLGVAEKTLSRLFRQQTGLTFRLWRQRLRLFSALPRLEQQQPVTDVALDCGYESVSAFINAFNQQFGCTPGEFFRPGNENNQPRNNFYDDTGSVREEFLSERTSPGREEP</sequence>
<organism evidence="8 9">
    <name type="scientific">Thiopseudomonas denitrificans</name>
    <dbReference type="NCBI Taxonomy" id="1501432"/>
    <lineage>
        <taxon>Bacteria</taxon>
        <taxon>Pseudomonadati</taxon>
        <taxon>Pseudomonadota</taxon>
        <taxon>Gammaproteobacteria</taxon>
        <taxon>Pseudomonadales</taxon>
        <taxon>Pseudomonadaceae</taxon>
        <taxon>Thiopseudomonas</taxon>
    </lineage>
</organism>
<dbReference type="InterPro" id="IPR003313">
    <property type="entry name" value="AraC-bd"/>
</dbReference>
<dbReference type="SUPFAM" id="SSF51182">
    <property type="entry name" value="RmlC-like cupins"/>
    <property type="match status" value="1"/>
</dbReference>
<dbReference type="InterPro" id="IPR009057">
    <property type="entry name" value="Homeodomain-like_sf"/>
</dbReference>
<dbReference type="InterPro" id="IPR018060">
    <property type="entry name" value="HTH_AraC"/>
</dbReference>
<dbReference type="PANTHER" id="PTHR11019">
    <property type="entry name" value="HTH-TYPE TRANSCRIPTIONAL REGULATOR NIMR"/>
    <property type="match status" value="1"/>
</dbReference>
<dbReference type="InterPro" id="IPR014710">
    <property type="entry name" value="RmlC-like_jellyroll"/>
</dbReference>
<dbReference type="OrthoDB" id="9804543at2"/>
<dbReference type="SUPFAM" id="SSF46689">
    <property type="entry name" value="Homeodomain-like"/>
    <property type="match status" value="1"/>
</dbReference>
<dbReference type="PROSITE" id="PS01124">
    <property type="entry name" value="HTH_ARAC_FAMILY_2"/>
    <property type="match status" value="1"/>
</dbReference>
<feature type="region of interest" description="Disordered" evidence="6">
    <location>
        <begin position="251"/>
        <end position="286"/>
    </location>
</feature>
<feature type="compositionally biased region" description="Basic and acidic residues" evidence="6">
    <location>
        <begin position="268"/>
        <end position="286"/>
    </location>
</feature>
<evidence type="ECO:0000256" key="3">
    <source>
        <dbReference type="ARBA" id="ARBA00023125"/>
    </source>
</evidence>
<dbReference type="Proteomes" id="UP000294575">
    <property type="component" value="Unassembled WGS sequence"/>
</dbReference>
<reference evidence="8 9" key="1">
    <citation type="submission" date="2019-03" db="EMBL/GenBank/DDBJ databases">
        <title>Genomic Encyclopedia of Type Strains, Phase IV (KMG-IV): sequencing the most valuable type-strain genomes for metagenomic binning, comparative biology and taxonomic classification.</title>
        <authorList>
            <person name="Goeker M."/>
        </authorList>
    </citation>
    <scope>NUCLEOTIDE SEQUENCE [LARGE SCALE GENOMIC DNA]</scope>
    <source>
        <strain evidence="8 9">DSM 28679</strain>
    </source>
</reference>
<dbReference type="PROSITE" id="PS00041">
    <property type="entry name" value="HTH_ARAC_FAMILY_1"/>
    <property type="match status" value="1"/>
</dbReference>
<dbReference type="InterPro" id="IPR020449">
    <property type="entry name" value="Tscrpt_reg_AraC-type_HTH"/>
</dbReference>
<keyword evidence="4" id="KW-0010">Activator</keyword>
<evidence type="ECO:0000313" key="8">
    <source>
        <dbReference type="EMBL" id="TDQ38209.1"/>
    </source>
</evidence>
<dbReference type="PANTHER" id="PTHR11019:SF159">
    <property type="entry name" value="TRANSCRIPTIONAL REGULATOR-RELATED"/>
    <property type="match status" value="1"/>
</dbReference>
<dbReference type="Pfam" id="PF02311">
    <property type="entry name" value="AraC_binding"/>
    <property type="match status" value="1"/>
</dbReference>
<dbReference type="Pfam" id="PF12833">
    <property type="entry name" value="HTH_18"/>
    <property type="match status" value="1"/>
</dbReference>
<keyword evidence="2" id="KW-0805">Transcription regulation</keyword>
<evidence type="ECO:0000256" key="2">
    <source>
        <dbReference type="ARBA" id="ARBA00023015"/>
    </source>
</evidence>
<comment type="caution">
    <text evidence="8">The sequence shown here is derived from an EMBL/GenBank/DDBJ whole genome shotgun (WGS) entry which is preliminary data.</text>
</comment>
<keyword evidence="5" id="KW-0804">Transcription</keyword>
<dbReference type="InterPro" id="IPR011051">
    <property type="entry name" value="RmlC_Cupin_sf"/>
</dbReference>
<dbReference type="AlphaFoldDB" id="A0A4R6U1D0"/>
<evidence type="ECO:0000256" key="1">
    <source>
        <dbReference type="ARBA" id="ARBA00022491"/>
    </source>
</evidence>
<dbReference type="CDD" id="cd06124">
    <property type="entry name" value="cupin_NimR-like_N"/>
    <property type="match status" value="1"/>
</dbReference>
<dbReference type="Gene3D" id="1.10.10.60">
    <property type="entry name" value="Homeodomain-like"/>
    <property type="match status" value="1"/>
</dbReference>
<dbReference type="Gene3D" id="2.60.120.10">
    <property type="entry name" value="Jelly Rolls"/>
    <property type="match status" value="1"/>
</dbReference>
<gene>
    <name evidence="8" type="ORF">DFQ45_105120</name>
</gene>
<dbReference type="EMBL" id="SNYK01000005">
    <property type="protein sequence ID" value="TDQ38209.1"/>
    <property type="molecule type" value="Genomic_DNA"/>
</dbReference>
<evidence type="ECO:0000313" key="9">
    <source>
        <dbReference type="Proteomes" id="UP000294575"/>
    </source>
</evidence>
<name>A0A4R6U1D0_9GAMM</name>
<feature type="domain" description="HTH araC/xylS-type" evidence="7">
    <location>
        <begin position="155"/>
        <end position="252"/>
    </location>
</feature>
<accession>A0A4R6U1D0</accession>
<dbReference type="GO" id="GO:0003700">
    <property type="term" value="F:DNA-binding transcription factor activity"/>
    <property type="evidence" value="ECO:0007669"/>
    <property type="project" value="InterPro"/>
</dbReference>
<evidence type="ECO:0000259" key="7">
    <source>
        <dbReference type="PROSITE" id="PS01124"/>
    </source>
</evidence>
<dbReference type="GO" id="GO:0043565">
    <property type="term" value="F:sequence-specific DNA binding"/>
    <property type="evidence" value="ECO:0007669"/>
    <property type="project" value="InterPro"/>
</dbReference>
<protein>
    <submittedName>
        <fullName evidence="8">AraC family transcriptional regulator</fullName>
    </submittedName>
</protein>
<proteinExistence type="predicted"/>
<dbReference type="SMART" id="SM00342">
    <property type="entry name" value="HTH_ARAC"/>
    <property type="match status" value="1"/>
</dbReference>